<evidence type="ECO:0000313" key="9">
    <source>
        <dbReference type="EMBL" id="SDL92759.1"/>
    </source>
</evidence>
<evidence type="ECO:0000256" key="6">
    <source>
        <dbReference type="SAM" id="MobiDB-lite"/>
    </source>
</evidence>
<sequence length="419" mass="43236">MSEARSRGTSRTAAAQPDVPASEPERRKPERRTMLVGCLLVFTAQMATTVYLPSLPAVQHDLGVSRSFAALSVSLFVIGAAAPVVLWGRAADRYGRRASVLAALVLFVASSALLALNTSAWGLLVLRSVQGIGAGGAAIIARIFVRDLGGGDALARRLSVLSIAFVTALGGGQFLGGLIGTYAHWQAGFVVLAMVGTVGALGAATLPLHPGQGRAEQTGMVRIYLRILTVPAFLKPTVAGGLGFATIVLLQEVAPFVFQHHFDLSVDAYGNVGLLFGLAYFAGAVMVNRLVASAGSSRLMRIGALIMTGSGLLLIVLWLLPGVPLTAALVVFTALYCAVTFGQAALFPSSMAVAVSAVKDHGAYAVALCGFLAQSIAGVVATFAVLLHTNLVWAGVAAALSALAYALVRRDASNPTGNR</sequence>
<dbReference type="GO" id="GO:0022857">
    <property type="term" value="F:transmembrane transporter activity"/>
    <property type="evidence" value="ECO:0007669"/>
    <property type="project" value="InterPro"/>
</dbReference>
<organism evidence="9 10">
    <name type="scientific">Streptomyces wuyuanensis</name>
    <dbReference type="NCBI Taxonomy" id="1196353"/>
    <lineage>
        <taxon>Bacteria</taxon>
        <taxon>Bacillati</taxon>
        <taxon>Actinomycetota</taxon>
        <taxon>Actinomycetes</taxon>
        <taxon>Kitasatosporales</taxon>
        <taxon>Streptomycetaceae</taxon>
        <taxon>Streptomyces</taxon>
    </lineage>
</organism>
<dbReference type="AlphaFoldDB" id="A0A1G9P293"/>
<dbReference type="PANTHER" id="PTHR23502:SF132">
    <property type="entry name" value="POLYAMINE TRANSPORTER 2-RELATED"/>
    <property type="match status" value="1"/>
</dbReference>
<dbReference type="SUPFAM" id="SSF103473">
    <property type="entry name" value="MFS general substrate transporter"/>
    <property type="match status" value="1"/>
</dbReference>
<evidence type="ECO:0000256" key="4">
    <source>
        <dbReference type="ARBA" id="ARBA00022989"/>
    </source>
</evidence>
<evidence type="ECO:0000256" key="1">
    <source>
        <dbReference type="ARBA" id="ARBA00004651"/>
    </source>
</evidence>
<evidence type="ECO:0000259" key="8">
    <source>
        <dbReference type="PROSITE" id="PS50850"/>
    </source>
</evidence>
<keyword evidence="10" id="KW-1185">Reference proteome</keyword>
<feature type="transmembrane region" description="Helical" evidence="7">
    <location>
        <begin position="299"/>
        <end position="320"/>
    </location>
</feature>
<feature type="transmembrane region" description="Helical" evidence="7">
    <location>
        <begin position="268"/>
        <end position="287"/>
    </location>
</feature>
<feature type="transmembrane region" description="Helical" evidence="7">
    <location>
        <begin position="391"/>
        <end position="408"/>
    </location>
</feature>
<evidence type="ECO:0000256" key="3">
    <source>
        <dbReference type="ARBA" id="ARBA00022692"/>
    </source>
</evidence>
<evidence type="ECO:0000256" key="2">
    <source>
        <dbReference type="ARBA" id="ARBA00022448"/>
    </source>
</evidence>
<reference evidence="10" key="1">
    <citation type="submission" date="2016-10" db="EMBL/GenBank/DDBJ databases">
        <authorList>
            <person name="Varghese N."/>
            <person name="Submissions S."/>
        </authorList>
    </citation>
    <scope>NUCLEOTIDE SEQUENCE [LARGE SCALE GENOMIC DNA]</scope>
    <source>
        <strain evidence="10">CGMCC 4.7042</strain>
    </source>
</reference>
<gene>
    <name evidence="9" type="ORF">SAMN05444921_102247</name>
</gene>
<dbReference type="STRING" id="1196353.SAMN05444921_102247"/>
<feature type="transmembrane region" description="Helical" evidence="7">
    <location>
        <begin position="185"/>
        <end position="206"/>
    </location>
</feature>
<feature type="transmembrane region" description="Helical" evidence="7">
    <location>
        <begin position="326"/>
        <end position="350"/>
    </location>
</feature>
<feature type="domain" description="Major facilitator superfamily (MFS) profile" evidence="8">
    <location>
        <begin position="33"/>
        <end position="413"/>
    </location>
</feature>
<dbReference type="InterPro" id="IPR020846">
    <property type="entry name" value="MFS_dom"/>
</dbReference>
<name>A0A1G9P293_9ACTN</name>
<dbReference type="GeneID" id="40828195"/>
<dbReference type="InterPro" id="IPR011701">
    <property type="entry name" value="MFS"/>
</dbReference>
<dbReference type="PANTHER" id="PTHR23502">
    <property type="entry name" value="MAJOR FACILITATOR SUPERFAMILY"/>
    <property type="match status" value="1"/>
</dbReference>
<proteinExistence type="predicted"/>
<protein>
    <submittedName>
        <fullName evidence="9">Predicted arabinose efflux permease, MFS family</fullName>
    </submittedName>
</protein>
<evidence type="ECO:0000256" key="7">
    <source>
        <dbReference type="SAM" id="Phobius"/>
    </source>
</evidence>
<keyword evidence="2" id="KW-0813">Transport</keyword>
<dbReference type="Pfam" id="PF07690">
    <property type="entry name" value="MFS_1"/>
    <property type="match status" value="1"/>
</dbReference>
<dbReference type="InterPro" id="IPR036259">
    <property type="entry name" value="MFS_trans_sf"/>
</dbReference>
<feature type="transmembrane region" description="Helical" evidence="7">
    <location>
        <begin position="362"/>
        <end position="385"/>
    </location>
</feature>
<feature type="transmembrane region" description="Helical" evidence="7">
    <location>
        <begin position="124"/>
        <end position="145"/>
    </location>
</feature>
<accession>A0A1G9P293</accession>
<dbReference type="GO" id="GO:0005886">
    <property type="term" value="C:plasma membrane"/>
    <property type="evidence" value="ECO:0007669"/>
    <property type="project" value="UniProtKB-SubCell"/>
</dbReference>
<dbReference type="Gene3D" id="1.20.1720.10">
    <property type="entry name" value="Multidrug resistance protein D"/>
    <property type="match status" value="1"/>
</dbReference>
<evidence type="ECO:0000313" key="10">
    <source>
        <dbReference type="Proteomes" id="UP000199063"/>
    </source>
</evidence>
<feature type="transmembrane region" description="Helical" evidence="7">
    <location>
        <begin position="34"/>
        <end position="55"/>
    </location>
</feature>
<keyword evidence="4 7" id="KW-1133">Transmembrane helix</keyword>
<comment type="subcellular location">
    <subcellularLocation>
        <location evidence="1">Cell membrane</location>
        <topology evidence="1">Multi-pass membrane protein</topology>
    </subcellularLocation>
</comment>
<dbReference type="RefSeq" id="WP_208867691.1">
    <property type="nucleotide sequence ID" value="NZ_FNHI01000002.1"/>
</dbReference>
<keyword evidence="5 7" id="KW-0472">Membrane</keyword>
<feature type="region of interest" description="Disordered" evidence="6">
    <location>
        <begin position="1"/>
        <end position="29"/>
    </location>
</feature>
<dbReference type="PROSITE" id="PS50850">
    <property type="entry name" value="MFS"/>
    <property type="match status" value="1"/>
</dbReference>
<feature type="transmembrane region" description="Helical" evidence="7">
    <location>
        <begin position="157"/>
        <end position="179"/>
    </location>
</feature>
<keyword evidence="3 7" id="KW-0812">Transmembrane</keyword>
<dbReference type="Proteomes" id="UP000199063">
    <property type="component" value="Unassembled WGS sequence"/>
</dbReference>
<dbReference type="EMBL" id="FNHI01000002">
    <property type="protein sequence ID" value="SDL92759.1"/>
    <property type="molecule type" value="Genomic_DNA"/>
</dbReference>
<feature type="transmembrane region" description="Helical" evidence="7">
    <location>
        <begin position="100"/>
        <end position="118"/>
    </location>
</feature>
<feature type="transmembrane region" description="Helical" evidence="7">
    <location>
        <begin position="227"/>
        <end position="248"/>
    </location>
</feature>
<evidence type="ECO:0000256" key="5">
    <source>
        <dbReference type="ARBA" id="ARBA00023136"/>
    </source>
</evidence>
<feature type="transmembrane region" description="Helical" evidence="7">
    <location>
        <begin position="67"/>
        <end position="88"/>
    </location>
</feature>